<evidence type="ECO:0000259" key="2">
    <source>
        <dbReference type="Pfam" id="PF04892"/>
    </source>
</evidence>
<keyword evidence="1" id="KW-0472">Membrane</keyword>
<feature type="transmembrane region" description="Helical" evidence="1">
    <location>
        <begin position="139"/>
        <end position="160"/>
    </location>
</feature>
<dbReference type="EMBL" id="CP108482">
    <property type="protein sequence ID" value="WUS58463.1"/>
    <property type="molecule type" value="Genomic_DNA"/>
</dbReference>
<dbReference type="RefSeq" id="WP_329495334.1">
    <property type="nucleotide sequence ID" value="NZ_CP108460.1"/>
</dbReference>
<feature type="transmembrane region" description="Helical" evidence="1">
    <location>
        <begin position="107"/>
        <end position="127"/>
    </location>
</feature>
<keyword evidence="4" id="KW-1185">Reference proteome</keyword>
<dbReference type="Proteomes" id="UP001432014">
    <property type="component" value="Chromosome"/>
</dbReference>
<feature type="domain" description="VanZ-like" evidence="2">
    <location>
        <begin position="33"/>
        <end position="151"/>
    </location>
</feature>
<sequence length="207" mass="21802">MRTENEPTRQWSAPPSAAEVPRPLRAAGLTALVLHLLVVGWFVLRPLPVAWVYDANLTPFGSVRQALSLGEAAGLWQVACELLLLAPLGVLLPLVRGRLRAAWLPSFLRVAGVSALLATGLEILGSWVPGHVLNVDHILLGVAGVSLTHLAVVPAARAVLRARPARERRPAAPAPVPVQVPAPVSVPVPAAAKLTAAAYGRPAPRTR</sequence>
<feature type="transmembrane region" description="Helical" evidence="1">
    <location>
        <begin position="73"/>
        <end position="95"/>
    </location>
</feature>
<dbReference type="PANTHER" id="PTHR36834:SF1">
    <property type="entry name" value="INTEGRAL MEMBRANE PROTEIN"/>
    <property type="match status" value="1"/>
</dbReference>
<organism evidence="3 4">
    <name type="scientific">Kitasatospora herbaricolor</name>
    <dbReference type="NCBI Taxonomy" id="68217"/>
    <lineage>
        <taxon>Bacteria</taxon>
        <taxon>Bacillati</taxon>
        <taxon>Actinomycetota</taxon>
        <taxon>Actinomycetes</taxon>
        <taxon>Kitasatosporales</taxon>
        <taxon>Streptomycetaceae</taxon>
        <taxon>Kitasatospora</taxon>
    </lineage>
</organism>
<feature type="transmembrane region" description="Helical" evidence="1">
    <location>
        <begin position="32"/>
        <end position="53"/>
    </location>
</feature>
<accession>A0ABZ1WC74</accession>
<evidence type="ECO:0000256" key="1">
    <source>
        <dbReference type="SAM" id="Phobius"/>
    </source>
</evidence>
<dbReference type="InterPro" id="IPR053150">
    <property type="entry name" value="Teicoplanin_resist-assoc"/>
</dbReference>
<keyword evidence="1" id="KW-1133">Transmembrane helix</keyword>
<dbReference type="InterPro" id="IPR006976">
    <property type="entry name" value="VanZ-like"/>
</dbReference>
<keyword evidence="1" id="KW-0812">Transmembrane</keyword>
<evidence type="ECO:0000313" key="3">
    <source>
        <dbReference type="EMBL" id="WUS58463.1"/>
    </source>
</evidence>
<protein>
    <submittedName>
        <fullName evidence="3">VanZ family protein</fullName>
    </submittedName>
</protein>
<gene>
    <name evidence="3" type="ORF">OG469_24880</name>
</gene>
<reference evidence="3 4" key="1">
    <citation type="submission" date="2022-10" db="EMBL/GenBank/DDBJ databases">
        <title>The complete genomes of actinobacterial strains from the NBC collection.</title>
        <authorList>
            <person name="Joergensen T.S."/>
            <person name="Alvarez Arevalo M."/>
            <person name="Sterndorff E.B."/>
            <person name="Faurdal D."/>
            <person name="Vuksanovic O."/>
            <person name="Mourched A.-S."/>
            <person name="Charusanti P."/>
            <person name="Shaw S."/>
            <person name="Blin K."/>
            <person name="Weber T."/>
        </authorList>
    </citation>
    <scope>NUCLEOTIDE SEQUENCE [LARGE SCALE GENOMIC DNA]</scope>
    <source>
        <strain evidence="3 4">NBC_01247</strain>
    </source>
</reference>
<evidence type="ECO:0000313" key="4">
    <source>
        <dbReference type="Proteomes" id="UP001432014"/>
    </source>
</evidence>
<dbReference type="Pfam" id="PF04892">
    <property type="entry name" value="VanZ"/>
    <property type="match status" value="1"/>
</dbReference>
<name>A0ABZ1WC74_9ACTN</name>
<dbReference type="PANTHER" id="PTHR36834">
    <property type="entry name" value="MEMBRANE PROTEIN-RELATED"/>
    <property type="match status" value="1"/>
</dbReference>
<proteinExistence type="predicted"/>